<evidence type="ECO:0000256" key="4">
    <source>
        <dbReference type="ARBA" id="ARBA00023163"/>
    </source>
</evidence>
<dbReference type="EMBL" id="QNRE01000002">
    <property type="protein sequence ID" value="RBO94429.1"/>
    <property type="molecule type" value="Genomic_DNA"/>
</dbReference>
<keyword evidence="2" id="KW-0805">Transcription regulation</keyword>
<protein>
    <submittedName>
        <fullName evidence="6">DNA-binding transcriptional MerR regulator</fullName>
    </submittedName>
</protein>
<evidence type="ECO:0000256" key="2">
    <source>
        <dbReference type="ARBA" id="ARBA00023015"/>
    </source>
</evidence>
<gene>
    <name evidence="6" type="ORF">DFR74_102852</name>
</gene>
<keyword evidence="4" id="KW-0804">Transcription</keyword>
<dbReference type="AlphaFoldDB" id="A0A366DY32"/>
<dbReference type="Proteomes" id="UP000252586">
    <property type="component" value="Unassembled WGS sequence"/>
</dbReference>
<evidence type="ECO:0000256" key="1">
    <source>
        <dbReference type="ARBA" id="ARBA00022491"/>
    </source>
</evidence>
<dbReference type="GO" id="GO:0003700">
    <property type="term" value="F:DNA-binding transcription factor activity"/>
    <property type="evidence" value="ECO:0007669"/>
    <property type="project" value="InterPro"/>
</dbReference>
<evidence type="ECO:0000256" key="3">
    <source>
        <dbReference type="ARBA" id="ARBA00023125"/>
    </source>
</evidence>
<accession>A0A366DY32</accession>
<dbReference type="PANTHER" id="PTHR30204">
    <property type="entry name" value="REDOX-CYCLING DRUG-SENSING TRANSCRIPTIONAL ACTIVATOR SOXR"/>
    <property type="match status" value="1"/>
</dbReference>
<organism evidence="6 7">
    <name type="scientific">Nocardia puris</name>
    <dbReference type="NCBI Taxonomy" id="208602"/>
    <lineage>
        <taxon>Bacteria</taxon>
        <taxon>Bacillati</taxon>
        <taxon>Actinomycetota</taxon>
        <taxon>Actinomycetes</taxon>
        <taxon>Mycobacteriales</taxon>
        <taxon>Nocardiaceae</taxon>
        <taxon>Nocardia</taxon>
    </lineage>
</organism>
<keyword evidence="7" id="KW-1185">Reference proteome</keyword>
<name>A0A366DY32_9NOCA</name>
<dbReference type="PROSITE" id="PS50937">
    <property type="entry name" value="HTH_MERR_2"/>
    <property type="match status" value="1"/>
</dbReference>
<dbReference type="InterPro" id="IPR000551">
    <property type="entry name" value="MerR-type_HTH_dom"/>
</dbReference>
<dbReference type="OrthoDB" id="9802944at2"/>
<proteinExistence type="predicted"/>
<evidence type="ECO:0000313" key="7">
    <source>
        <dbReference type="Proteomes" id="UP000252586"/>
    </source>
</evidence>
<dbReference type="Pfam" id="PF13411">
    <property type="entry name" value="MerR_1"/>
    <property type="match status" value="1"/>
</dbReference>
<dbReference type="InterPro" id="IPR047057">
    <property type="entry name" value="MerR_fam"/>
</dbReference>
<dbReference type="InterPro" id="IPR009061">
    <property type="entry name" value="DNA-bd_dom_put_sf"/>
</dbReference>
<keyword evidence="3 6" id="KW-0238">DNA-binding</keyword>
<dbReference type="STRING" id="1210090.GCA_001613185_04500"/>
<feature type="domain" description="HTH merR-type" evidence="5">
    <location>
        <begin position="8"/>
        <end position="51"/>
    </location>
</feature>
<evidence type="ECO:0000259" key="5">
    <source>
        <dbReference type="PROSITE" id="PS50937"/>
    </source>
</evidence>
<keyword evidence="1" id="KW-0678">Repressor</keyword>
<dbReference type="GO" id="GO:0003677">
    <property type="term" value="F:DNA binding"/>
    <property type="evidence" value="ECO:0007669"/>
    <property type="project" value="UniProtKB-KW"/>
</dbReference>
<reference evidence="6 7" key="1">
    <citation type="submission" date="2018-06" db="EMBL/GenBank/DDBJ databases">
        <title>Genomic Encyclopedia of Type Strains, Phase IV (KMG-IV): sequencing the most valuable type-strain genomes for metagenomic binning, comparative biology and taxonomic classification.</title>
        <authorList>
            <person name="Goeker M."/>
        </authorList>
    </citation>
    <scope>NUCLEOTIDE SEQUENCE [LARGE SCALE GENOMIC DNA]</scope>
    <source>
        <strain evidence="6 7">DSM 44599</strain>
    </source>
</reference>
<dbReference type="SUPFAM" id="SSF46955">
    <property type="entry name" value="Putative DNA-binding domain"/>
    <property type="match status" value="1"/>
</dbReference>
<comment type="caution">
    <text evidence="6">The sequence shown here is derived from an EMBL/GenBank/DDBJ whole genome shotgun (WGS) entry which is preliminary data.</text>
</comment>
<dbReference type="PANTHER" id="PTHR30204:SF69">
    <property type="entry name" value="MERR-FAMILY TRANSCRIPTIONAL REGULATOR"/>
    <property type="match status" value="1"/>
</dbReference>
<sequence>MGASRVPIAAAAALFDLPASTVRWWERAGVLPPPDRAGGRRRYSYRDLRRLGLAYLCCVTGMMPLDRAAVVTTGRAGHADWQREVRTQIGVIEERIRRLHGARDYLEHLLTCTDDDPAGHCPMLEKELRQYTPRGRIPVADLLAAAEYADAHRAARSGDEISTFGDETCPVCAAPLDQPASGRKRRYCSAACRQRAYRSRVTATE</sequence>
<dbReference type="Gene3D" id="1.10.1660.10">
    <property type="match status" value="1"/>
</dbReference>
<dbReference type="RefSeq" id="WP_067511225.1">
    <property type="nucleotide sequence ID" value="NZ_CP107943.1"/>
</dbReference>
<evidence type="ECO:0000313" key="6">
    <source>
        <dbReference type="EMBL" id="RBO94429.1"/>
    </source>
</evidence>